<dbReference type="Proteomes" id="UP000308836">
    <property type="component" value="Unassembled WGS sequence"/>
</dbReference>
<gene>
    <name evidence="1" type="primary">murB</name>
    <name evidence="1" type="ORF">E5336_00200</name>
</gene>
<name>A0AC61RC00_9FIRM</name>
<proteinExistence type="predicted"/>
<evidence type="ECO:0000313" key="2">
    <source>
        <dbReference type="Proteomes" id="UP000308836"/>
    </source>
</evidence>
<accession>A0AC61RC00</accession>
<reference evidence="1" key="1">
    <citation type="submission" date="2019-04" db="EMBL/GenBank/DDBJ databases">
        <title>Microbes associate with the intestines of laboratory mice.</title>
        <authorList>
            <person name="Navarre W."/>
            <person name="Wong E."/>
            <person name="Huang K."/>
            <person name="Tropini C."/>
            <person name="Ng K."/>
            <person name="Yu B."/>
        </authorList>
    </citation>
    <scope>NUCLEOTIDE SEQUENCE</scope>
    <source>
        <strain evidence="1">NM09_H32</strain>
    </source>
</reference>
<keyword evidence="1" id="KW-0560">Oxidoreductase</keyword>
<protein>
    <submittedName>
        <fullName evidence="1">UDP-N-acetylmuramate dehydrogenase</fullName>
        <ecNumber evidence="1">1.3.1.98</ecNumber>
    </submittedName>
</protein>
<evidence type="ECO:0000313" key="1">
    <source>
        <dbReference type="EMBL" id="TGY67236.1"/>
    </source>
</evidence>
<dbReference type="EC" id="1.3.1.98" evidence="1"/>
<keyword evidence="2" id="KW-1185">Reference proteome</keyword>
<sequence>MILKIEHNVLLKSYTTLGIGGPADTIVHPETIEEIRDLIRENSIEQLYILGNGSNVLFGDEGYAGKIVHIGAPLNAIEWLENGLVAVESGATNQELAAFCQKHGLQGYEFASGIPGTVGGAIVMNAGAYNGETKNVLDGVEYVDAAGELVYRHRDELDLSYRHSFFSDHFGVIVKAYYRFENGDPEEIQARIDDLTERRYAKQPMDQHSAGSTFKRPEGHFASALIDQSGLRGYAVGDAAVSEKHTGFLINKGNASAEEFLRLIEAVRQKVHDDHGVWLECEVKQVPSGRK</sequence>
<dbReference type="EMBL" id="SRYG01000001">
    <property type="protein sequence ID" value="TGY67236.1"/>
    <property type="molecule type" value="Genomic_DNA"/>
</dbReference>
<comment type="caution">
    <text evidence="1">The sequence shown here is derived from an EMBL/GenBank/DDBJ whole genome shotgun (WGS) entry which is preliminary data.</text>
</comment>
<organism evidence="1 2">
    <name type="scientific">Dubosiella muris</name>
    <dbReference type="NCBI Taxonomy" id="3038133"/>
    <lineage>
        <taxon>Bacteria</taxon>
        <taxon>Bacillati</taxon>
        <taxon>Bacillota</taxon>
        <taxon>Erysipelotrichia</taxon>
        <taxon>Erysipelotrichales</taxon>
        <taxon>Erysipelotrichaceae</taxon>
        <taxon>Dubosiella</taxon>
    </lineage>
</organism>